<keyword evidence="2" id="KW-1185">Reference proteome</keyword>
<proteinExistence type="predicted"/>
<dbReference type="OrthoDB" id="3431997at2759"/>
<comment type="caution">
    <text evidence="1">The sequence shown here is derived from an EMBL/GenBank/DDBJ whole genome shotgun (WGS) entry which is preliminary data.</text>
</comment>
<protein>
    <submittedName>
        <fullName evidence="1">Uncharacterized protein</fullName>
    </submittedName>
</protein>
<evidence type="ECO:0000313" key="1">
    <source>
        <dbReference type="EMBL" id="KAJ5096327.1"/>
    </source>
</evidence>
<dbReference type="EMBL" id="JAPMSZ010000007">
    <property type="protein sequence ID" value="KAJ5096327.1"/>
    <property type="molecule type" value="Genomic_DNA"/>
</dbReference>
<reference evidence="1" key="2">
    <citation type="journal article" date="2023" name="IMA Fungus">
        <title>Comparative genomic study of the Penicillium genus elucidates a diverse pangenome and 15 lateral gene transfer events.</title>
        <authorList>
            <person name="Petersen C."/>
            <person name="Sorensen T."/>
            <person name="Nielsen M.R."/>
            <person name="Sondergaard T.E."/>
            <person name="Sorensen J.L."/>
            <person name="Fitzpatrick D.A."/>
            <person name="Frisvad J.C."/>
            <person name="Nielsen K.L."/>
        </authorList>
    </citation>
    <scope>NUCLEOTIDE SEQUENCE</scope>
    <source>
        <strain evidence="1">IBT 34128</strain>
    </source>
</reference>
<dbReference type="AlphaFoldDB" id="A0A9W9F9V9"/>
<reference evidence="1" key="1">
    <citation type="submission" date="2022-11" db="EMBL/GenBank/DDBJ databases">
        <authorList>
            <person name="Petersen C."/>
        </authorList>
    </citation>
    <scope>NUCLEOTIDE SEQUENCE</scope>
    <source>
        <strain evidence="1">IBT 34128</strain>
    </source>
</reference>
<organism evidence="1 2">
    <name type="scientific">Penicillium alfredii</name>
    <dbReference type="NCBI Taxonomy" id="1506179"/>
    <lineage>
        <taxon>Eukaryota</taxon>
        <taxon>Fungi</taxon>
        <taxon>Dikarya</taxon>
        <taxon>Ascomycota</taxon>
        <taxon>Pezizomycotina</taxon>
        <taxon>Eurotiomycetes</taxon>
        <taxon>Eurotiomycetidae</taxon>
        <taxon>Eurotiales</taxon>
        <taxon>Aspergillaceae</taxon>
        <taxon>Penicillium</taxon>
    </lineage>
</organism>
<dbReference type="Proteomes" id="UP001141434">
    <property type="component" value="Unassembled WGS sequence"/>
</dbReference>
<sequence>MPSANNPTLQYDITHSVWAHNYDIAVHGSHVIHVDNSSLTPGKPDLTFHSGPNSHAQVVGVCKFEHFSTGTKIGLGDPKQPSKMIYEKMLKDGIMSPRYSFRVNIGGYSRHLTWKKTHSMGTGPSGNFKLVDDTSQRVLAVFSSASAFSFKTGNIALYVDHGEPFRLMTLMTGIAVRESLRRRRSSSAAAGGGGGGA</sequence>
<accession>A0A9W9F9V9</accession>
<evidence type="ECO:0000313" key="2">
    <source>
        <dbReference type="Proteomes" id="UP001141434"/>
    </source>
</evidence>
<gene>
    <name evidence="1" type="ORF">NUU61_005683</name>
</gene>
<name>A0A9W9F9V9_9EURO</name>
<dbReference type="GeneID" id="81395433"/>
<dbReference type="RefSeq" id="XP_056511878.1">
    <property type="nucleotide sequence ID" value="XM_056656265.1"/>
</dbReference>